<dbReference type="InterPro" id="IPR017896">
    <property type="entry name" value="4Fe4S_Fe-S-bd"/>
</dbReference>
<dbReference type="eggNOG" id="COG0437">
    <property type="taxonomic scope" value="Bacteria"/>
</dbReference>
<evidence type="ECO:0000256" key="2">
    <source>
        <dbReference type="ARBA" id="ARBA00022485"/>
    </source>
</evidence>
<keyword evidence="3" id="KW-0479">Metal-binding</keyword>
<dbReference type="KEGG" id="msch:N508_000003"/>
<evidence type="ECO:0000256" key="6">
    <source>
        <dbReference type="ARBA" id="ARBA00023004"/>
    </source>
</evidence>
<dbReference type="Proteomes" id="UP000017429">
    <property type="component" value="Chromosome"/>
</dbReference>
<reference evidence="8" key="1">
    <citation type="journal article" date="2014" name="Genome Announc.">
        <title>Draft genome sequences of the altered schaedler flora, a defined bacterial community from gnotobiotic mice.</title>
        <authorList>
            <person name="Wannemuehler M.J."/>
            <person name="Overstreet A.M."/>
            <person name="Ward D.V."/>
            <person name="Phillips G.J."/>
        </authorList>
    </citation>
    <scope>NUCLEOTIDE SEQUENCE</scope>
    <source>
        <strain evidence="8">ASF457</strain>
    </source>
</reference>
<accession>V2QCI6</accession>
<dbReference type="SUPFAM" id="SSF54862">
    <property type="entry name" value="4Fe-4S ferredoxins"/>
    <property type="match status" value="1"/>
</dbReference>
<evidence type="ECO:0000256" key="7">
    <source>
        <dbReference type="ARBA" id="ARBA00023014"/>
    </source>
</evidence>
<keyword evidence="2" id="KW-0004">4Fe-4S</keyword>
<keyword evidence="5" id="KW-0249">Electron transport</keyword>
<protein>
    <submittedName>
        <fullName evidence="8">Anaerobic dimethyl sulfoxide reductase chain B</fullName>
    </submittedName>
</protein>
<evidence type="ECO:0000313" key="9">
    <source>
        <dbReference type="Proteomes" id="UP000017429"/>
    </source>
</evidence>
<dbReference type="CDD" id="cd16371">
    <property type="entry name" value="DMSOR_beta_like"/>
    <property type="match status" value="1"/>
</dbReference>
<dbReference type="Pfam" id="PF13247">
    <property type="entry name" value="Fer4_11"/>
    <property type="match status" value="1"/>
</dbReference>
<dbReference type="EMBL" id="CP097562">
    <property type="protein sequence ID" value="USF22951.1"/>
    <property type="molecule type" value="Genomic_DNA"/>
</dbReference>
<dbReference type="GO" id="GO:0046872">
    <property type="term" value="F:metal ion binding"/>
    <property type="evidence" value="ECO:0007669"/>
    <property type="project" value="UniProtKB-KW"/>
</dbReference>
<reference evidence="8" key="2">
    <citation type="submission" date="2022-05" db="EMBL/GenBank/DDBJ databases">
        <authorList>
            <person name="Proctor A.L."/>
            <person name="Phillips G.J."/>
            <person name="Wannemuehler M.J."/>
        </authorList>
    </citation>
    <scope>NUCLEOTIDE SEQUENCE</scope>
    <source>
        <strain evidence="8">ASF457</strain>
    </source>
</reference>
<reference evidence="8" key="3">
    <citation type="submission" date="2022-06" db="EMBL/GenBank/DDBJ databases">
        <title>Resources to Facilitate Use of the Altered Schaedler Flora (ASF) Mouse Model to Study Microbiome Function.</title>
        <authorList>
            <person name="Proctor A."/>
            <person name="Parvinroo S."/>
            <person name="Richie T."/>
            <person name="Jia X."/>
            <person name="Lee S.T.M."/>
            <person name="Karp P.D."/>
            <person name="Paley S."/>
            <person name="Kostic A.D."/>
            <person name="Pierre J.F."/>
            <person name="Wannemuehler M.J."/>
            <person name="Phillips G.J."/>
        </authorList>
    </citation>
    <scope>NUCLEOTIDE SEQUENCE</scope>
    <source>
        <strain evidence="8">ASF457</strain>
    </source>
</reference>
<dbReference type="GO" id="GO:0051539">
    <property type="term" value="F:4 iron, 4 sulfur cluster binding"/>
    <property type="evidence" value="ECO:0007669"/>
    <property type="project" value="UniProtKB-KW"/>
</dbReference>
<dbReference type="OrthoDB" id="9789030at2"/>
<keyword evidence="6" id="KW-0408">Iron</keyword>
<keyword evidence="9" id="KW-1185">Reference proteome</keyword>
<dbReference type="PANTHER" id="PTHR43177">
    <property type="entry name" value="PROTEIN NRFC"/>
    <property type="match status" value="1"/>
</dbReference>
<dbReference type="PROSITE" id="PS51379">
    <property type="entry name" value="4FE4S_FER_2"/>
    <property type="match status" value="2"/>
</dbReference>
<dbReference type="Gene3D" id="3.30.70.20">
    <property type="match status" value="2"/>
</dbReference>
<dbReference type="AlphaFoldDB" id="V2QCI6"/>
<dbReference type="PANTHER" id="PTHR43177:SF5">
    <property type="entry name" value="ANAEROBIC DIMETHYL SULFOXIDE REDUCTASE CHAIN B-RELATED"/>
    <property type="match status" value="1"/>
</dbReference>
<evidence type="ECO:0000256" key="5">
    <source>
        <dbReference type="ARBA" id="ARBA00022982"/>
    </source>
</evidence>
<keyword evidence="4" id="KW-0677">Repeat</keyword>
<keyword evidence="1" id="KW-0813">Transport</keyword>
<name>V2QCI6_9BACT</name>
<evidence type="ECO:0000256" key="3">
    <source>
        <dbReference type="ARBA" id="ARBA00022723"/>
    </source>
</evidence>
<organism evidence="8 9">
    <name type="scientific">Mucispirillum schaedleri ASF457</name>
    <dbReference type="NCBI Taxonomy" id="1379858"/>
    <lineage>
        <taxon>Bacteria</taxon>
        <taxon>Pseudomonadati</taxon>
        <taxon>Deferribacterota</taxon>
        <taxon>Deferribacteres</taxon>
        <taxon>Deferribacterales</taxon>
        <taxon>Mucispirillaceae</taxon>
        <taxon>Mucispirillum</taxon>
    </lineage>
</organism>
<keyword evidence="7" id="KW-0411">Iron-sulfur</keyword>
<evidence type="ECO:0000256" key="1">
    <source>
        <dbReference type="ARBA" id="ARBA00022448"/>
    </source>
</evidence>
<evidence type="ECO:0000313" key="8">
    <source>
        <dbReference type="EMBL" id="USF22951.1"/>
    </source>
</evidence>
<gene>
    <name evidence="8" type="primary">dmsB_1</name>
    <name evidence="8" type="ORF">N508_000003</name>
</gene>
<dbReference type="RefSeq" id="WP_023276944.1">
    <property type="nucleotide sequence ID" value="NZ_CP097562.1"/>
</dbReference>
<evidence type="ECO:0000256" key="4">
    <source>
        <dbReference type="ARBA" id="ARBA00022737"/>
    </source>
</evidence>
<sequence length="208" mass="23491">MQLGFYFDQTRCIGCNACTVSCKDWNQVNPGPVRWRKQENHEKNNGLSVFENLTMSCNHCEEPACMAACGANAITKTDKGIVIVDRNKCQQLLSCIIACPFAAPHIADNLQEPKKGENWIVDHPMQKCKFCWERIEDGNAPVCVSACPVRALDYGDIDDLQRKYPDAVRMNKTDFPYAYSLNSITVTDTKPSFFIKKRAKLPFSDVIK</sequence>
<proteinExistence type="predicted"/>
<dbReference type="InterPro" id="IPR050954">
    <property type="entry name" value="ET_IronSulfur_Cluster-Binding"/>
</dbReference>